<dbReference type="Proteomes" id="UP000002949">
    <property type="component" value="Unassembled WGS sequence"/>
</dbReference>
<reference evidence="1 2" key="1">
    <citation type="journal article" date="2012" name="J. Bacteriol.">
        <title>Draft Genome Sequence of Plant Growth-Promoting Rhizobium Mesorhizobium amorphae, Isolated from Zinc-Lead Mine Tailings.</title>
        <authorList>
            <person name="Hao X."/>
            <person name="Lin Y."/>
            <person name="Johnstone L."/>
            <person name="Baltrus D.A."/>
            <person name="Miller S.J."/>
            <person name="Wei G."/>
            <person name="Rensing C."/>
        </authorList>
    </citation>
    <scope>NUCLEOTIDE SEQUENCE [LARGE SCALE GENOMIC DNA]</scope>
    <source>
        <strain evidence="1 2">CCNWGS0123</strain>
    </source>
</reference>
<gene>
    <name evidence="1" type="ORF">MEA186_23276</name>
</gene>
<organism evidence="1 2">
    <name type="scientific">Mesorhizobium amorphae CCNWGS0123</name>
    <dbReference type="NCBI Taxonomy" id="1082933"/>
    <lineage>
        <taxon>Bacteria</taxon>
        <taxon>Pseudomonadati</taxon>
        <taxon>Pseudomonadota</taxon>
        <taxon>Alphaproteobacteria</taxon>
        <taxon>Hyphomicrobiales</taxon>
        <taxon>Phyllobacteriaceae</taxon>
        <taxon>Mesorhizobium</taxon>
    </lineage>
</organism>
<protein>
    <submittedName>
        <fullName evidence="1">Uncharacterized protein</fullName>
    </submittedName>
</protein>
<evidence type="ECO:0000313" key="1">
    <source>
        <dbReference type="EMBL" id="EHH09589.1"/>
    </source>
</evidence>
<dbReference type="EMBL" id="AGSN01000155">
    <property type="protein sequence ID" value="EHH09589.1"/>
    <property type="molecule type" value="Genomic_DNA"/>
</dbReference>
<accession>G6YFA8</accession>
<name>G6YFA8_9HYPH</name>
<evidence type="ECO:0000313" key="2">
    <source>
        <dbReference type="Proteomes" id="UP000002949"/>
    </source>
</evidence>
<dbReference type="AlphaFoldDB" id="G6YFA8"/>
<proteinExistence type="predicted"/>
<dbReference type="PATRIC" id="fig|1082933.3.peg.4533"/>
<sequence length="36" mass="3211">MVTGAGGGSGLAVALAGEGHAAILGRANAGIAAFSN</sequence>
<keyword evidence="2" id="KW-1185">Reference proteome</keyword>